<name>A0A2K9EJ63_9RHOB</name>
<evidence type="ECO:0000313" key="2">
    <source>
        <dbReference type="EMBL" id="AUH35033.1"/>
    </source>
</evidence>
<feature type="transmembrane region" description="Helical" evidence="1">
    <location>
        <begin position="94"/>
        <end position="115"/>
    </location>
</feature>
<keyword evidence="1" id="KW-0472">Membrane</keyword>
<dbReference type="EMBL" id="CP025408">
    <property type="protein sequence ID" value="AUH35033.1"/>
    <property type="molecule type" value="Genomic_DNA"/>
</dbReference>
<sequence>MLASFINFLSWAVALLLIAVTVLLAMNKQSGLKMIQHRAEMLPQALLIRYGALTLLALISSWMGSTRLTFAFLLSIAVISLGDVFIYRRAGHPFQIHLIIGGVAGLGALLSLFAMN</sequence>
<keyword evidence="3" id="KW-1185">Reference proteome</keyword>
<dbReference type="Proteomes" id="UP000233742">
    <property type="component" value="Chromosome"/>
</dbReference>
<protein>
    <recommendedName>
        <fullName evidence="4">DUF3325 domain-containing protein</fullName>
    </recommendedName>
</protein>
<dbReference type="AlphaFoldDB" id="A0A2K9EJ63"/>
<dbReference type="KEGG" id="paro:CUV01_18100"/>
<reference evidence="2 3" key="1">
    <citation type="submission" date="2017-12" db="EMBL/GenBank/DDBJ databases">
        <authorList>
            <person name="Hurst M.R.H."/>
        </authorList>
    </citation>
    <scope>NUCLEOTIDE SEQUENCE [LARGE SCALE GENOMIC DNA]</scope>
    <source>
        <strain evidence="2 3">BM15</strain>
    </source>
</reference>
<accession>A0A2K9EJ63</accession>
<dbReference type="OrthoDB" id="7868624at2"/>
<gene>
    <name evidence="2" type="ORF">CUV01_18100</name>
</gene>
<evidence type="ECO:0008006" key="4">
    <source>
        <dbReference type="Google" id="ProtNLM"/>
    </source>
</evidence>
<proteinExistence type="predicted"/>
<feature type="transmembrane region" description="Helical" evidence="1">
    <location>
        <begin position="70"/>
        <end position="87"/>
    </location>
</feature>
<keyword evidence="1" id="KW-1133">Transmembrane helix</keyword>
<evidence type="ECO:0000313" key="3">
    <source>
        <dbReference type="Proteomes" id="UP000233742"/>
    </source>
</evidence>
<feature type="transmembrane region" description="Helical" evidence="1">
    <location>
        <begin position="6"/>
        <end position="25"/>
    </location>
</feature>
<organism evidence="2 3">
    <name type="scientific">Paracoccus tegillarcae</name>
    <dbReference type="NCBI Taxonomy" id="1529068"/>
    <lineage>
        <taxon>Bacteria</taxon>
        <taxon>Pseudomonadati</taxon>
        <taxon>Pseudomonadota</taxon>
        <taxon>Alphaproteobacteria</taxon>
        <taxon>Rhodobacterales</taxon>
        <taxon>Paracoccaceae</taxon>
        <taxon>Paracoccus</taxon>
    </lineage>
</organism>
<keyword evidence="1" id="KW-0812">Transmembrane</keyword>
<feature type="transmembrane region" description="Helical" evidence="1">
    <location>
        <begin position="46"/>
        <end position="64"/>
    </location>
</feature>
<dbReference type="RefSeq" id="WP_101461693.1">
    <property type="nucleotide sequence ID" value="NZ_CP025408.1"/>
</dbReference>
<evidence type="ECO:0000256" key="1">
    <source>
        <dbReference type="SAM" id="Phobius"/>
    </source>
</evidence>